<accession>A0A9D1RTY4</accession>
<dbReference type="Proteomes" id="UP000824192">
    <property type="component" value="Unassembled WGS sequence"/>
</dbReference>
<feature type="transmembrane region" description="Helical" evidence="1">
    <location>
        <begin position="29"/>
        <end position="46"/>
    </location>
</feature>
<keyword evidence="1" id="KW-0472">Membrane</keyword>
<gene>
    <name evidence="2" type="ORF">H9868_04000</name>
</gene>
<name>A0A9D1RTY4_9FIRM</name>
<dbReference type="InterPro" id="IPR025699">
    <property type="entry name" value="ABC2_memb-like"/>
</dbReference>
<protein>
    <submittedName>
        <fullName evidence="2">ABC-2 transporter permease</fullName>
    </submittedName>
</protein>
<feature type="transmembrane region" description="Helical" evidence="1">
    <location>
        <begin position="171"/>
        <end position="191"/>
    </location>
</feature>
<feature type="transmembrane region" description="Helical" evidence="1">
    <location>
        <begin position="72"/>
        <end position="95"/>
    </location>
</feature>
<feature type="transmembrane region" description="Helical" evidence="1">
    <location>
        <begin position="137"/>
        <end position="159"/>
    </location>
</feature>
<feature type="transmembrane region" description="Helical" evidence="1">
    <location>
        <begin position="107"/>
        <end position="130"/>
    </location>
</feature>
<organism evidence="2 3">
    <name type="scientific">Candidatus Flavonifractor merdipullorum</name>
    <dbReference type="NCBI Taxonomy" id="2838590"/>
    <lineage>
        <taxon>Bacteria</taxon>
        <taxon>Bacillati</taxon>
        <taxon>Bacillota</taxon>
        <taxon>Clostridia</taxon>
        <taxon>Eubacteriales</taxon>
        <taxon>Oscillospiraceae</taxon>
        <taxon>Flavonifractor</taxon>
    </lineage>
</organism>
<keyword evidence="1" id="KW-0812">Transmembrane</keyword>
<dbReference type="EMBL" id="DXGA01000084">
    <property type="protein sequence ID" value="HIW93684.1"/>
    <property type="molecule type" value="Genomic_DNA"/>
</dbReference>
<dbReference type="AlphaFoldDB" id="A0A9D1RTY4"/>
<dbReference type="Pfam" id="PF13346">
    <property type="entry name" value="ABC2_membrane_5"/>
    <property type="match status" value="1"/>
</dbReference>
<evidence type="ECO:0000313" key="2">
    <source>
        <dbReference type="EMBL" id="HIW93684.1"/>
    </source>
</evidence>
<reference evidence="2" key="1">
    <citation type="journal article" date="2021" name="PeerJ">
        <title>Extensive microbial diversity within the chicken gut microbiome revealed by metagenomics and culture.</title>
        <authorList>
            <person name="Gilroy R."/>
            <person name="Ravi A."/>
            <person name="Getino M."/>
            <person name="Pursley I."/>
            <person name="Horton D.L."/>
            <person name="Alikhan N.F."/>
            <person name="Baker D."/>
            <person name="Gharbi K."/>
            <person name="Hall N."/>
            <person name="Watson M."/>
            <person name="Adriaenssens E.M."/>
            <person name="Foster-Nyarko E."/>
            <person name="Jarju S."/>
            <person name="Secka A."/>
            <person name="Antonio M."/>
            <person name="Oren A."/>
            <person name="Chaudhuri R.R."/>
            <person name="La Ragione R."/>
            <person name="Hildebrand F."/>
            <person name="Pallen M.J."/>
        </authorList>
    </citation>
    <scope>NUCLEOTIDE SEQUENCE</scope>
    <source>
        <strain evidence="2">ChiGjej6B6-1540</strain>
    </source>
</reference>
<comment type="caution">
    <text evidence="2">The sequence shown here is derived from an EMBL/GenBank/DDBJ whole genome shotgun (WGS) entry which is preliminary data.</text>
</comment>
<evidence type="ECO:0000256" key="1">
    <source>
        <dbReference type="SAM" id="Phobius"/>
    </source>
</evidence>
<evidence type="ECO:0000313" key="3">
    <source>
        <dbReference type="Proteomes" id="UP000824192"/>
    </source>
</evidence>
<sequence>MAKQMRFWIVLMLVYSALSVTGVWGSGMMSAMVCVILFTAPMSLFTQDRMSHWDAFAAALPNGRRAAVKARYLFSLALALFCIVLVMACSALLYLLGLAENANWAELLVTGGFSVFLSLFFISILMPLLYRFGPDKARIMIIIVYLFVFLGVIGFFMILPEGTVENLDTKFYLLLPVILLVVLAAALCLSYRISLAIHQKQEF</sequence>
<reference evidence="2" key="2">
    <citation type="submission" date="2021-04" db="EMBL/GenBank/DDBJ databases">
        <authorList>
            <person name="Gilroy R."/>
        </authorList>
    </citation>
    <scope>NUCLEOTIDE SEQUENCE</scope>
    <source>
        <strain evidence="2">ChiGjej6B6-1540</strain>
    </source>
</reference>
<proteinExistence type="predicted"/>
<keyword evidence="1" id="KW-1133">Transmembrane helix</keyword>